<accession>A0AA40I615</accession>
<dbReference type="AlphaFoldDB" id="A0AA40I615"/>
<organism evidence="1 2">
    <name type="scientific">Cnephaeus nilssonii</name>
    <name type="common">Northern bat</name>
    <name type="synonym">Eptesicus nilssonii</name>
    <dbReference type="NCBI Taxonomy" id="3371016"/>
    <lineage>
        <taxon>Eukaryota</taxon>
        <taxon>Metazoa</taxon>
        <taxon>Chordata</taxon>
        <taxon>Craniata</taxon>
        <taxon>Vertebrata</taxon>
        <taxon>Euteleostomi</taxon>
        <taxon>Mammalia</taxon>
        <taxon>Eutheria</taxon>
        <taxon>Laurasiatheria</taxon>
        <taxon>Chiroptera</taxon>
        <taxon>Yangochiroptera</taxon>
        <taxon>Vespertilionidae</taxon>
        <taxon>Cnephaeus</taxon>
    </lineage>
</organism>
<keyword evidence="2" id="KW-1185">Reference proteome</keyword>
<gene>
    <name evidence="1" type="ORF">QTO34_014271</name>
</gene>
<sequence length="148" mass="16349">MAWLVGVAETLTVKELHMYILKPLVTIRAVVRVESDGSSDCWDCSCALITILSTHRAELEHGVENVKGGAQNLLAQTSGFVPIGNKCPLPLDCWKMPCLTPAWAKEKHYYIGIIETTWNYASENGEKKLIAVDTVQHAMPDISPKNVN</sequence>
<comment type="caution">
    <text evidence="1">The sequence shown here is derived from an EMBL/GenBank/DDBJ whole genome shotgun (WGS) entry which is preliminary data.</text>
</comment>
<dbReference type="Proteomes" id="UP001177744">
    <property type="component" value="Unassembled WGS sequence"/>
</dbReference>
<evidence type="ECO:0000313" key="2">
    <source>
        <dbReference type="Proteomes" id="UP001177744"/>
    </source>
</evidence>
<dbReference type="EMBL" id="JAULJE010000004">
    <property type="protein sequence ID" value="KAK1343718.1"/>
    <property type="molecule type" value="Genomic_DNA"/>
</dbReference>
<proteinExistence type="predicted"/>
<reference evidence="1" key="1">
    <citation type="submission" date="2023-06" db="EMBL/GenBank/DDBJ databases">
        <title>Reference genome for the Northern bat (Eptesicus nilssonii), a most northern bat species.</title>
        <authorList>
            <person name="Laine V.N."/>
            <person name="Pulliainen A.T."/>
            <person name="Lilley T.M."/>
        </authorList>
    </citation>
    <scope>NUCLEOTIDE SEQUENCE</scope>
    <source>
        <strain evidence="1">BLF_Eptnil</strain>
        <tissue evidence="1">Kidney</tissue>
    </source>
</reference>
<evidence type="ECO:0000313" key="1">
    <source>
        <dbReference type="EMBL" id="KAK1343718.1"/>
    </source>
</evidence>
<name>A0AA40I615_CNENI</name>
<protein>
    <submittedName>
        <fullName evidence="1">Uncharacterized protein</fullName>
    </submittedName>
</protein>